<dbReference type="InterPro" id="IPR057366">
    <property type="entry name" value="TRPM-like"/>
</dbReference>
<dbReference type="PANTHER" id="PTHR13800:SF1">
    <property type="entry name" value="TRANSIENT RECEPTOR POTENTIAL CATION CHANNEL TRPM"/>
    <property type="match status" value="1"/>
</dbReference>
<organism evidence="11 12">
    <name type="scientific">Cryptotermes secundus</name>
    <dbReference type="NCBI Taxonomy" id="105785"/>
    <lineage>
        <taxon>Eukaryota</taxon>
        <taxon>Metazoa</taxon>
        <taxon>Ecdysozoa</taxon>
        <taxon>Arthropoda</taxon>
        <taxon>Hexapoda</taxon>
        <taxon>Insecta</taxon>
        <taxon>Pterygota</taxon>
        <taxon>Neoptera</taxon>
        <taxon>Polyneoptera</taxon>
        <taxon>Dictyoptera</taxon>
        <taxon>Blattodea</taxon>
        <taxon>Blattoidea</taxon>
        <taxon>Termitoidae</taxon>
        <taxon>Kalotermitidae</taxon>
        <taxon>Cryptotermitinae</taxon>
        <taxon>Cryptotermes</taxon>
    </lineage>
</organism>
<feature type="domain" description="TRPM-like" evidence="10">
    <location>
        <begin position="142"/>
        <end position="409"/>
    </location>
</feature>
<evidence type="ECO:0000259" key="10">
    <source>
        <dbReference type="Pfam" id="PF25508"/>
    </source>
</evidence>
<dbReference type="PANTHER" id="PTHR13800">
    <property type="entry name" value="TRANSIENT RECEPTOR POTENTIAL CATION CHANNEL, SUBFAMILY M, MEMBER 6"/>
    <property type="match status" value="1"/>
</dbReference>
<sequence>MVCLMIGGGPDTIRVILGYVMDIPPVPVVVCDGSGRAADLLAYTLNCEQTLMESMEDYLISIIQGTFEVDMEQAKCLCSELLQCTKKKNLFTTFRITDQPKEISQKLDQTILKVALKSQHLSPCEQLSHALAWNQVDIARSDIFIHGQEWPPGALEEAMMQALKLDRVDFVKLLLENGIIMRKFLSIPRLEELYNTTEGPSNTLGYILKDIRRHTPGRYTLHDIGLVINKLMGRAYKSHYTQRRFGLIYKEVMKKSPHVPGTRSYFNHCCGNTNMPLNSPSERYQIETAVFDYPFNELFIWAVLTKRQKMALLMLQHGAEALVKALVACKLYNAMAREAAEDDLETNIYEDLRNYGTEFENIALELLDFCYQKDHDQAAQLLTCELENWSGETCLNLAVAANHKALLAHPCSQIILGDLWMGGLCSSKCINLKVILGLLCPFYITTLEFKSKEELQLMPQTEEEHINLIEENKSTEGQHADIHCNVGTDAEIVNSQENYGMRNTVVQRNEDVTKHDDIKQNFRFPPNYFEVKYNQLLSPRKKLYEFYTAPITKFWAHAIGYLVFLYTFTYMLLTKIEMKPTWQGLYTIVCICAFACEKIRAIISSEPVNIRYDTLLYLHMYSLF</sequence>
<dbReference type="Pfam" id="PF25508">
    <property type="entry name" value="TRPM2"/>
    <property type="match status" value="1"/>
</dbReference>
<protein>
    <submittedName>
        <fullName evidence="11">Uncharacterized protein</fullName>
    </submittedName>
</protein>
<dbReference type="InterPro" id="IPR041491">
    <property type="entry name" value="TRPM_SLOG"/>
</dbReference>
<feature type="transmembrane region" description="Helical" evidence="8">
    <location>
        <begin position="554"/>
        <end position="573"/>
    </location>
</feature>
<name>A0A2J7QB16_9NEOP</name>
<dbReference type="Proteomes" id="UP000235965">
    <property type="component" value="Unassembled WGS sequence"/>
</dbReference>
<dbReference type="GO" id="GO:0005886">
    <property type="term" value="C:plasma membrane"/>
    <property type="evidence" value="ECO:0007669"/>
    <property type="project" value="TreeGrafter"/>
</dbReference>
<evidence type="ECO:0000256" key="7">
    <source>
        <dbReference type="ARBA" id="ARBA00023303"/>
    </source>
</evidence>
<evidence type="ECO:0000256" key="8">
    <source>
        <dbReference type="SAM" id="Phobius"/>
    </source>
</evidence>
<dbReference type="InterPro" id="IPR050927">
    <property type="entry name" value="TRPM"/>
</dbReference>
<dbReference type="GO" id="GO:0030001">
    <property type="term" value="P:metal ion transport"/>
    <property type="evidence" value="ECO:0007669"/>
    <property type="project" value="TreeGrafter"/>
</dbReference>
<evidence type="ECO:0000256" key="5">
    <source>
        <dbReference type="ARBA" id="ARBA00023065"/>
    </source>
</evidence>
<keyword evidence="7" id="KW-0407">Ion channel</keyword>
<dbReference type="InParanoid" id="A0A2J7QB16"/>
<reference evidence="11 12" key="1">
    <citation type="submission" date="2017-12" db="EMBL/GenBank/DDBJ databases">
        <title>Hemimetabolous genomes reveal molecular basis of termite eusociality.</title>
        <authorList>
            <person name="Harrison M.C."/>
            <person name="Jongepier E."/>
            <person name="Robertson H.M."/>
            <person name="Arning N."/>
            <person name="Bitard-Feildel T."/>
            <person name="Chao H."/>
            <person name="Childers C.P."/>
            <person name="Dinh H."/>
            <person name="Doddapaneni H."/>
            <person name="Dugan S."/>
            <person name="Gowin J."/>
            <person name="Greiner C."/>
            <person name="Han Y."/>
            <person name="Hu H."/>
            <person name="Hughes D.S.T."/>
            <person name="Huylmans A.-K."/>
            <person name="Kemena C."/>
            <person name="Kremer L.P.M."/>
            <person name="Lee S.L."/>
            <person name="Lopez-Ezquerra A."/>
            <person name="Mallet L."/>
            <person name="Monroy-Kuhn J.M."/>
            <person name="Moser A."/>
            <person name="Murali S.C."/>
            <person name="Muzny D.M."/>
            <person name="Otani S."/>
            <person name="Piulachs M.-D."/>
            <person name="Poelchau M."/>
            <person name="Qu J."/>
            <person name="Schaub F."/>
            <person name="Wada-Katsumata A."/>
            <person name="Worley K.C."/>
            <person name="Xie Q."/>
            <person name="Ylla G."/>
            <person name="Poulsen M."/>
            <person name="Gibbs R.A."/>
            <person name="Schal C."/>
            <person name="Richards S."/>
            <person name="Belles X."/>
            <person name="Korb J."/>
            <person name="Bornberg-Bauer E."/>
        </authorList>
    </citation>
    <scope>NUCLEOTIDE SEQUENCE [LARGE SCALE GENOMIC DNA]</scope>
    <source>
        <tissue evidence="11">Whole body</tissue>
    </source>
</reference>
<evidence type="ECO:0000256" key="2">
    <source>
        <dbReference type="ARBA" id="ARBA00022448"/>
    </source>
</evidence>
<evidence type="ECO:0000259" key="9">
    <source>
        <dbReference type="Pfam" id="PF18139"/>
    </source>
</evidence>
<dbReference type="OrthoDB" id="301415at2759"/>
<dbReference type="EMBL" id="NEVH01016304">
    <property type="protein sequence ID" value="PNF25767.1"/>
    <property type="molecule type" value="Genomic_DNA"/>
</dbReference>
<keyword evidence="6 8" id="KW-0472">Membrane</keyword>
<evidence type="ECO:0000256" key="4">
    <source>
        <dbReference type="ARBA" id="ARBA00022989"/>
    </source>
</evidence>
<keyword evidence="2" id="KW-0813">Transport</keyword>
<evidence type="ECO:0000256" key="3">
    <source>
        <dbReference type="ARBA" id="ARBA00022692"/>
    </source>
</evidence>
<keyword evidence="3 8" id="KW-0812">Transmembrane</keyword>
<evidence type="ECO:0000256" key="1">
    <source>
        <dbReference type="ARBA" id="ARBA00004141"/>
    </source>
</evidence>
<keyword evidence="12" id="KW-1185">Reference proteome</keyword>
<comment type="subcellular location">
    <subcellularLocation>
        <location evidence="1">Membrane</location>
        <topology evidence="1">Multi-pass membrane protein</topology>
    </subcellularLocation>
</comment>
<keyword evidence="5" id="KW-0406">Ion transport</keyword>
<accession>A0A2J7QB16</accession>
<evidence type="ECO:0000256" key="6">
    <source>
        <dbReference type="ARBA" id="ARBA00023136"/>
    </source>
</evidence>
<dbReference type="GO" id="GO:0005261">
    <property type="term" value="F:monoatomic cation channel activity"/>
    <property type="evidence" value="ECO:0007669"/>
    <property type="project" value="TreeGrafter"/>
</dbReference>
<evidence type="ECO:0000313" key="11">
    <source>
        <dbReference type="EMBL" id="PNF25767.1"/>
    </source>
</evidence>
<dbReference type="AlphaFoldDB" id="A0A2J7QB16"/>
<dbReference type="STRING" id="105785.A0A2J7QB16"/>
<gene>
    <name evidence="11" type="ORF">B7P43_G12368</name>
</gene>
<feature type="domain" description="TRPM SLOG" evidence="9">
    <location>
        <begin position="1"/>
        <end position="84"/>
    </location>
</feature>
<keyword evidence="4 8" id="KW-1133">Transmembrane helix</keyword>
<dbReference type="Pfam" id="PF18139">
    <property type="entry name" value="LSDAT_euk"/>
    <property type="match status" value="1"/>
</dbReference>
<comment type="caution">
    <text evidence="11">The sequence shown here is derived from an EMBL/GenBank/DDBJ whole genome shotgun (WGS) entry which is preliminary data.</text>
</comment>
<evidence type="ECO:0000313" key="12">
    <source>
        <dbReference type="Proteomes" id="UP000235965"/>
    </source>
</evidence>
<proteinExistence type="predicted"/>